<dbReference type="EMBL" id="PGCJ01001101">
    <property type="protein sequence ID" value="PLW09517.1"/>
    <property type="molecule type" value="Genomic_DNA"/>
</dbReference>
<keyword evidence="2" id="KW-1185">Reference proteome</keyword>
<comment type="caution">
    <text evidence="1">The sequence shown here is derived from an EMBL/GenBank/DDBJ whole genome shotgun (WGS) entry which is preliminary data.</text>
</comment>
<accession>A0A2N5S8E7</accession>
<dbReference type="AlphaFoldDB" id="A0A2N5S8E7"/>
<evidence type="ECO:0000313" key="2">
    <source>
        <dbReference type="Proteomes" id="UP000235388"/>
    </source>
</evidence>
<name>A0A2N5S8E7_9BASI</name>
<dbReference type="OrthoDB" id="1845386at2759"/>
<gene>
    <name evidence="1" type="ORF">PCANC_24196</name>
</gene>
<organism evidence="1 2">
    <name type="scientific">Puccinia coronata f. sp. avenae</name>
    <dbReference type="NCBI Taxonomy" id="200324"/>
    <lineage>
        <taxon>Eukaryota</taxon>
        <taxon>Fungi</taxon>
        <taxon>Dikarya</taxon>
        <taxon>Basidiomycota</taxon>
        <taxon>Pucciniomycotina</taxon>
        <taxon>Pucciniomycetes</taxon>
        <taxon>Pucciniales</taxon>
        <taxon>Pucciniaceae</taxon>
        <taxon>Puccinia</taxon>
    </lineage>
</organism>
<sequence length="153" mass="17453">MRRKLAGFLKKCPFSGAAMYDIHGIMWQPSDVQHLNLALIPPRSLAKRRRMHNAPLTLYATQEQNDEGGTFEEIGMDLALWTGDLEFAKINAAEAGDDTYVATEYGRSCGSKSRNTWCIIIMKNSKTAMELLKWTDLLKIYIWPSAWVRRVDL</sequence>
<proteinExistence type="predicted"/>
<evidence type="ECO:0000313" key="1">
    <source>
        <dbReference type="EMBL" id="PLW09517.1"/>
    </source>
</evidence>
<dbReference type="Proteomes" id="UP000235388">
    <property type="component" value="Unassembled WGS sequence"/>
</dbReference>
<protein>
    <submittedName>
        <fullName evidence="1">Uncharacterized protein</fullName>
    </submittedName>
</protein>
<reference evidence="1 2" key="1">
    <citation type="submission" date="2017-11" db="EMBL/GenBank/DDBJ databases">
        <title>De novo assembly and phasing of dikaryotic genomes from two isolates of Puccinia coronata f. sp. avenae, the causal agent of oat crown rust.</title>
        <authorList>
            <person name="Miller M.E."/>
            <person name="Zhang Y."/>
            <person name="Omidvar V."/>
            <person name="Sperschneider J."/>
            <person name="Schwessinger B."/>
            <person name="Raley C."/>
            <person name="Palmer J.M."/>
            <person name="Garnica D."/>
            <person name="Upadhyaya N."/>
            <person name="Rathjen J."/>
            <person name="Taylor J.M."/>
            <person name="Park R.F."/>
            <person name="Dodds P.N."/>
            <person name="Hirsch C.D."/>
            <person name="Kianian S.F."/>
            <person name="Figueroa M."/>
        </authorList>
    </citation>
    <scope>NUCLEOTIDE SEQUENCE [LARGE SCALE GENOMIC DNA]</scope>
    <source>
        <strain evidence="1">12NC29</strain>
    </source>
</reference>